<dbReference type="AlphaFoldDB" id="A0ABD1IR12"/>
<evidence type="ECO:0000256" key="6">
    <source>
        <dbReference type="ARBA" id="ARBA00023054"/>
    </source>
</evidence>
<keyword evidence="5" id="KW-0479">Metal-binding</keyword>
<dbReference type="GO" id="GO:0005737">
    <property type="term" value="C:cytoplasm"/>
    <property type="evidence" value="ECO:0007669"/>
    <property type="project" value="UniProtKB-SubCell"/>
</dbReference>
<protein>
    <submittedName>
        <fullName evidence="11">Uncharacterized protein</fullName>
    </submittedName>
</protein>
<evidence type="ECO:0000256" key="7">
    <source>
        <dbReference type="SAM" id="Coils"/>
    </source>
</evidence>
<name>A0ABD1IR12_9TELE</name>
<feature type="compositionally biased region" description="Basic and acidic residues" evidence="8">
    <location>
        <begin position="469"/>
        <end position="564"/>
    </location>
</feature>
<evidence type="ECO:0000256" key="2">
    <source>
        <dbReference type="ARBA" id="ARBA00022490"/>
    </source>
</evidence>
<dbReference type="InterPro" id="IPR041020">
    <property type="entry name" value="PH_16"/>
</dbReference>
<feature type="compositionally biased region" description="Basic residues" evidence="8">
    <location>
        <begin position="650"/>
        <end position="662"/>
    </location>
</feature>
<feature type="compositionally biased region" description="Low complexity" evidence="8">
    <location>
        <begin position="423"/>
        <end position="447"/>
    </location>
</feature>
<gene>
    <name evidence="11" type="ORF">ACEWY4_028023</name>
</gene>
<dbReference type="Gene3D" id="2.30.29.30">
    <property type="entry name" value="Pleckstrin-homology domain (PH domain)/Phosphotyrosine-binding domain (PTB)"/>
    <property type="match status" value="1"/>
</dbReference>
<comment type="caution">
    <text evidence="11">The sequence shown here is derived from an EMBL/GenBank/DDBJ whole genome shotgun (WGS) entry which is preliminary data.</text>
</comment>
<keyword evidence="2" id="KW-0963">Cytoplasm</keyword>
<feature type="coiled-coil region" evidence="7">
    <location>
        <begin position="224"/>
        <end position="251"/>
    </location>
</feature>
<dbReference type="InterPro" id="IPR035899">
    <property type="entry name" value="DBL_dom_sf"/>
</dbReference>
<dbReference type="InterPro" id="IPR001849">
    <property type="entry name" value="PH_domain"/>
</dbReference>
<keyword evidence="3" id="KW-0597">Phosphoprotein</keyword>
<dbReference type="PROSITE" id="PS50003">
    <property type="entry name" value="PH_DOMAIN"/>
    <property type="match status" value="1"/>
</dbReference>
<evidence type="ECO:0000256" key="1">
    <source>
        <dbReference type="ARBA" id="ARBA00004496"/>
    </source>
</evidence>
<dbReference type="Proteomes" id="UP001591681">
    <property type="component" value="Unassembled WGS sequence"/>
</dbReference>
<evidence type="ECO:0000259" key="10">
    <source>
        <dbReference type="PROSITE" id="PS50010"/>
    </source>
</evidence>
<dbReference type="PROSITE" id="PS50010">
    <property type="entry name" value="DH_2"/>
    <property type="match status" value="1"/>
</dbReference>
<keyword evidence="6 7" id="KW-0175">Coiled coil</keyword>
<evidence type="ECO:0000256" key="8">
    <source>
        <dbReference type="SAM" id="MobiDB-lite"/>
    </source>
</evidence>
<proteinExistence type="predicted"/>
<evidence type="ECO:0000313" key="11">
    <source>
        <dbReference type="EMBL" id="KAL2076380.1"/>
    </source>
</evidence>
<evidence type="ECO:0000313" key="12">
    <source>
        <dbReference type="Proteomes" id="UP001591681"/>
    </source>
</evidence>
<feature type="domain" description="PH" evidence="9">
    <location>
        <begin position="104"/>
        <end position="206"/>
    </location>
</feature>
<feature type="region of interest" description="Disordered" evidence="8">
    <location>
        <begin position="419"/>
        <end position="673"/>
    </location>
</feature>
<keyword evidence="5" id="KW-0863">Zinc-finger</keyword>
<dbReference type="InterPro" id="IPR000219">
    <property type="entry name" value="DH_dom"/>
</dbReference>
<feature type="domain" description="DH" evidence="10">
    <location>
        <begin position="1"/>
        <end position="63"/>
    </location>
</feature>
<dbReference type="PANTHER" id="PTHR13944">
    <property type="entry name" value="AGAP007712-PA"/>
    <property type="match status" value="1"/>
</dbReference>
<dbReference type="InterPro" id="IPR051632">
    <property type="entry name" value="Rho_GEF"/>
</dbReference>
<keyword evidence="12" id="KW-1185">Reference proteome</keyword>
<keyword evidence="5" id="KW-0862">Zinc</keyword>
<organism evidence="11 12">
    <name type="scientific">Coilia grayii</name>
    <name type="common">Gray's grenadier anchovy</name>
    <dbReference type="NCBI Taxonomy" id="363190"/>
    <lineage>
        <taxon>Eukaryota</taxon>
        <taxon>Metazoa</taxon>
        <taxon>Chordata</taxon>
        <taxon>Craniata</taxon>
        <taxon>Vertebrata</taxon>
        <taxon>Euteleostomi</taxon>
        <taxon>Actinopterygii</taxon>
        <taxon>Neopterygii</taxon>
        <taxon>Teleostei</taxon>
        <taxon>Clupei</taxon>
        <taxon>Clupeiformes</taxon>
        <taxon>Clupeoidei</taxon>
        <taxon>Engraulidae</taxon>
        <taxon>Coilinae</taxon>
        <taxon>Coilia</taxon>
    </lineage>
</organism>
<dbReference type="PANTHER" id="PTHR13944:SF18">
    <property type="entry name" value="A-KINASE ANCHOR PROTEIN 13"/>
    <property type="match status" value="1"/>
</dbReference>
<dbReference type="Gene3D" id="1.10.287.2510">
    <property type="match status" value="1"/>
</dbReference>
<feature type="compositionally biased region" description="Basic and acidic residues" evidence="8">
    <location>
        <begin position="450"/>
        <end position="462"/>
    </location>
</feature>
<dbReference type="SMART" id="SM00233">
    <property type="entry name" value="PH"/>
    <property type="match status" value="1"/>
</dbReference>
<reference evidence="11 12" key="1">
    <citation type="submission" date="2024-09" db="EMBL/GenBank/DDBJ databases">
        <title>A chromosome-level genome assembly of Gray's grenadier anchovy, Coilia grayii.</title>
        <authorList>
            <person name="Fu Z."/>
        </authorList>
    </citation>
    <scope>NUCLEOTIDE SEQUENCE [LARGE SCALE GENOMIC DNA]</scope>
    <source>
        <strain evidence="11">G4</strain>
        <tissue evidence="11">Muscle</tissue>
    </source>
</reference>
<sequence>MSSSIVRRMGIPECILLVTQRITKYPVLLQRILQHTRENEEEHGEVCRALSLVKEAIAAVDARVSEQEKRRRLKEIHARTDSKSIMRMKSGQMFAREDLLRGRRLIHDAPLQLKTSTGRLKDVQAVLLSDLLVFLQDKDQKYVFASLDQRSTVLSLQKLIAREVANEERALFLITAGTERPEMVEVHASTREERNAWMQLLQHAMQSIEKDEDEGIPSETEEDKRLMESKAKELRAVLQKKDEQIVGLLQEKMRLFRDMCECAPAEEGSASASKMLFRACTEEVPKGEPIMKNALKEVETLQTLVNGSLGGAVGQQVSQEAVGAVGPVSLPRRAETFGGFDSHQMNITKNGDKEDGEDAADLRRTESDSVLKKGGNANLLLLLKRNSEQVLHSVTNLHDLLASLQAVVVQQDTFIEDQRQALSERPPSSTSSASSASSSRASSRPSSLVEQERQRSLEKQRQEAASLQRQREAHAEERRRRERQWEAREREVAEREARTGVREEELQQRRRELEQAKQELQARKEDYQRDLERLRDGQRRLERERESLRREAEALEQIRQEKRMQRTPSSTSEDSLQLQSSVCLEPDAGDAEPPRKNSVSRLEGKAKGRTLNPFGLNAGGRGGHSQSQSQSGDREPHNQMPSRLLQLAKKDKKDKKKKKNKHPLAPESQLLPLTEPVTDGEIYFC</sequence>
<dbReference type="SUPFAM" id="SSF48065">
    <property type="entry name" value="DBL homology domain (DH-domain)"/>
    <property type="match status" value="1"/>
</dbReference>
<evidence type="ECO:0000256" key="4">
    <source>
        <dbReference type="ARBA" id="ARBA00022658"/>
    </source>
</evidence>
<feature type="compositionally biased region" description="Polar residues" evidence="8">
    <location>
        <begin position="566"/>
        <end position="582"/>
    </location>
</feature>
<accession>A0ABD1IR12</accession>
<comment type="subcellular location">
    <subcellularLocation>
        <location evidence="1">Cytoplasm</location>
    </subcellularLocation>
</comment>
<dbReference type="Pfam" id="PF17838">
    <property type="entry name" value="PH_16"/>
    <property type="match status" value="1"/>
</dbReference>
<evidence type="ECO:0000256" key="5">
    <source>
        <dbReference type="ARBA" id="ARBA00022771"/>
    </source>
</evidence>
<evidence type="ECO:0000256" key="3">
    <source>
        <dbReference type="ARBA" id="ARBA00022553"/>
    </source>
</evidence>
<dbReference type="SUPFAM" id="SSF50729">
    <property type="entry name" value="PH domain-like"/>
    <property type="match status" value="1"/>
</dbReference>
<evidence type="ECO:0000259" key="9">
    <source>
        <dbReference type="PROSITE" id="PS50003"/>
    </source>
</evidence>
<dbReference type="Pfam" id="PF00621">
    <property type="entry name" value="RhoGEF"/>
    <property type="match status" value="1"/>
</dbReference>
<dbReference type="GO" id="GO:0005085">
    <property type="term" value="F:guanyl-nucleotide exchange factor activity"/>
    <property type="evidence" value="ECO:0007669"/>
    <property type="project" value="UniProtKB-KW"/>
</dbReference>
<dbReference type="EMBL" id="JBHFQA010000452">
    <property type="protein sequence ID" value="KAL2076380.1"/>
    <property type="molecule type" value="Genomic_DNA"/>
</dbReference>
<dbReference type="GO" id="GO:0008270">
    <property type="term" value="F:zinc ion binding"/>
    <property type="evidence" value="ECO:0007669"/>
    <property type="project" value="UniProtKB-KW"/>
</dbReference>
<dbReference type="InterPro" id="IPR011993">
    <property type="entry name" value="PH-like_dom_sf"/>
</dbReference>
<dbReference type="FunFam" id="2.30.29.30:FF:000021">
    <property type="entry name" value="Rho guanine nucleotide exchange factor 2"/>
    <property type="match status" value="1"/>
</dbReference>
<keyword evidence="4" id="KW-0344">Guanine-nucleotide releasing factor</keyword>